<evidence type="ECO:0000313" key="4">
    <source>
        <dbReference type="EMBL" id="KAG6691364.1"/>
    </source>
</evidence>
<dbReference type="EMBL" id="CM031834">
    <property type="protein sequence ID" value="KAG6691364.1"/>
    <property type="molecule type" value="Genomic_DNA"/>
</dbReference>
<dbReference type="Proteomes" id="UP000811246">
    <property type="component" value="Chromosome 10"/>
</dbReference>
<dbReference type="InterPro" id="IPR052462">
    <property type="entry name" value="SLIRP/GR-RBP-like"/>
</dbReference>
<dbReference type="SUPFAM" id="SSF54928">
    <property type="entry name" value="RNA-binding domain, RBD"/>
    <property type="match status" value="1"/>
</dbReference>
<dbReference type="Gene3D" id="3.30.70.330">
    <property type="match status" value="1"/>
</dbReference>
<evidence type="ECO:0000256" key="1">
    <source>
        <dbReference type="ARBA" id="ARBA00022884"/>
    </source>
</evidence>
<sequence length="171" mass="19320">MLNPLPACFCSETMWASATTVSFPWPCYANTARPTSRNSLTNFTNRNSLKLRASLFEYPLASRIMVRNLPYSADESSLQKEFSNFGQIAEVKLVKNEATNRSKGYAFIQYTCQEDAMLALENMDYKNFDGRVIYVELAKPGGGTFGRSPITSGPPKVQRLQEQNEVPDCWY</sequence>
<gene>
    <name evidence="4" type="ORF">I3842_10G061700</name>
</gene>
<organism evidence="4 5">
    <name type="scientific">Carya illinoinensis</name>
    <name type="common">Pecan</name>
    <dbReference type="NCBI Taxonomy" id="32201"/>
    <lineage>
        <taxon>Eukaryota</taxon>
        <taxon>Viridiplantae</taxon>
        <taxon>Streptophyta</taxon>
        <taxon>Embryophyta</taxon>
        <taxon>Tracheophyta</taxon>
        <taxon>Spermatophyta</taxon>
        <taxon>Magnoliopsida</taxon>
        <taxon>eudicotyledons</taxon>
        <taxon>Gunneridae</taxon>
        <taxon>Pentapetalae</taxon>
        <taxon>rosids</taxon>
        <taxon>fabids</taxon>
        <taxon>Fagales</taxon>
        <taxon>Juglandaceae</taxon>
        <taxon>Carya</taxon>
    </lineage>
</organism>
<evidence type="ECO:0000259" key="3">
    <source>
        <dbReference type="PROSITE" id="PS50102"/>
    </source>
</evidence>
<dbReference type="OrthoDB" id="439808at2759"/>
<evidence type="ECO:0000256" key="2">
    <source>
        <dbReference type="PROSITE-ProRule" id="PRU00176"/>
    </source>
</evidence>
<keyword evidence="1 2" id="KW-0694">RNA-binding</keyword>
<dbReference type="Pfam" id="PF00076">
    <property type="entry name" value="RRM_1"/>
    <property type="match status" value="1"/>
</dbReference>
<dbReference type="InterPro" id="IPR000504">
    <property type="entry name" value="RRM_dom"/>
</dbReference>
<dbReference type="InterPro" id="IPR035979">
    <property type="entry name" value="RBD_domain_sf"/>
</dbReference>
<dbReference type="GO" id="GO:0003723">
    <property type="term" value="F:RNA binding"/>
    <property type="evidence" value="ECO:0007669"/>
    <property type="project" value="UniProtKB-UniRule"/>
</dbReference>
<proteinExistence type="predicted"/>
<accession>A0A922DV94</accession>
<dbReference type="PROSITE" id="PS50102">
    <property type="entry name" value="RRM"/>
    <property type="match status" value="1"/>
</dbReference>
<dbReference type="SMART" id="SM00360">
    <property type="entry name" value="RRM"/>
    <property type="match status" value="1"/>
</dbReference>
<dbReference type="PANTHER" id="PTHR48027">
    <property type="entry name" value="HETEROGENEOUS NUCLEAR RIBONUCLEOPROTEIN 87F-RELATED"/>
    <property type="match status" value="1"/>
</dbReference>
<reference evidence="4" key="1">
    <citation type="submission" date="2021-01" db="EMBL/GenBank/DDBJ databases">
        <authorList>
            <person name="Lovell J.T."/>
            <person name="Bentley N."/>
            <person name="Bhattarai G."/>
            <person name="Jenkins J.W."/>
            <person name="Sreedasyam A."/>
            <person name="Alarcon Y."/>
            <person name="Bock C."/>
            <person name="Boston L."/>
            <person name="Carlson J."/>
            <person name="Cervantes K."/>
            <person name="Clermont K."/>
            <person name="Krom N."/>
            <person name="Kubenka K."/>
            <person name="Mamidi S."/>
            <person name="Mattison C."/>
            <person name="Monteros M."/>
            <person name="Pisani C."/>
            <person name="Plott C."/>
            <person name="Rajasekar S."/>
            <person name="Rhein H.S."/>
            <person name="Rohla C."/>
            <person name="Song M."/>
            <person name="Hilaire R.S."/>
            <person name="Shu S."/>
            <person name="Wells L."/>
            <person name="Wang X."/>
            <person name="Webber J."/>
            <person name="Heerema R.J."/>
            <person name="Klein P."/>
            <person name="Conner P."/>
            <person name="Grauke L."/>
            <person name="Grimwood J."/>
            <person name="Schmutz J."/>
            <person name="Randall J.J."/>
        </authorList>
    </citation>
    <scope>NUCLEOTIDE SEQUENCE</scope>
    <source>
        <tissue evidence="4">Leaf</tissue>
    </source>
</reference>
<name>A0A922DV94_CARIL</name>
<evidence type="ECO:0000313" key="5">
    <source>
        <dbReference type="Proteomes" id="UP000811246"/>
    </source>
</evidence>
<protein>
    <recommendedName>
        <fullName evidence="3">RRM domain-containing protein</fullName>
    </recommendedName>
</protein>
<dbReference type="InterPro" id="IPR012677">
    <property type="entry name" value="Nucleotide-bd_a/b_plait_sf"/>
</dbReference>
<comment type="caution">
    <text evidence="4">The sequence shown here is derived from an EMBL/GenBank/DDBJ whole genome shotgun (WGS) entry which is preliminary data.</text>
</comment>
<feature type="domain" description="RRM" evidence="3">
    <location>
        <begin position="62"/>
        <end position="140"/>
    </location>
</feature>
<dbReference type="AlphaFoldDB" id="A0A922DV94"/>